<sequence>MALMDVIFDMAKKGILITTYCFSCKIHIWPPNHYCNSCFKKCGFRKINRKGILLEKSFSNLSEFVGYYGIGEFSGIRMIGSVDQSILPNDKIRISQVGIKDYKLRLEFTKIKIKRLK</sequence>
<dbReference type="EMBL" id="VOAH01000011">
    <property type="protein sequence ID" value="TVP39899.1"/>
    <property type="molecule type" value="Genomic_DNA"/>
</dbReference>
<name>A0A557STH1_9ARCH</name>
<evidence type="ECO:0008006" key="3">
    <source>
        <dbReference type="Google" id="ProtNLM"/>
    </source>
</evidence>
<organism evidence="1 2">
    <name type="scientific">Candidatus Nitrosocosmicus arcticus</name>
    <dbReference type="NCBI Taxonomy" id="2035267"/>
    <lineage>
        <taxon>Archaea</taxon>
        <taxon>Nitrososphaerota</taxon>
        <taxon>Nitrososphaeria</taxon>
        <taxon>Nitrososphaerales</taxon>
        <taxon>Nitrososphaeraceae</taxon>
        <taxon>Candidatus Nitrosocosmicus</taxon>
    </lineage>
</organism>
<accession>A0A557STH1</accession>
<gene>
    <name evidence="1" type="ORF">NARC_110111</name>
</gene>
<evidence type="ECO:0000313" key="1">
    <source>
        <dbReference type="EMBL" id="TVP39899.1"/>
    </source>
</evidence>
<reference evidence="1 2" key="1">
    <citation type="journal article" date="2019" name="Front. Microbiol.">
        <title>Ammonia Oxidation by the Arctic Terrestrial Thaumarchaeote Candidatus Nitrosocosmicus arcticus Is Stimulated by Increasing Temperatures.</title>
        <authorList>
            <person name="Alves R.J.E."/>
            <person name="Kerou M."/>
            <person name="Zappe A."/>
            <person name="Bittner R."/>
            <person name="Abby S.S."/>
            <person name="Schmidt H.A."/>
            <person name="Pfeifer K."/>
            <person name="Schleper C."/>
        </authorList>
    </citation>
    <scope>NUCLEOTIDE SEQUENCE [LARGE SCALE GENOMIC DNA]</scope>
    <source>
        <strain evidence="1 2">Kfb</strain>
    </source>
</reference>
<protein>
    <recommendedName>
        <fullName evidence="3">DUF35 domain-containing protein</fullName>
    </recommendedName>
</protein>
<dbReference type="AlphaFoldDB" id="A0A557STH1"/>
<comment type="caution">
    <text evidence="1">The sequence shown here is derived from an EMBL/GenBank/DDBJ whole genome shotgun (WGS) entry which is preliminary data.</text>
</comment>
<keyword evidence="2" id="KW-1185">Reference proteome</keyword>
<evidence type="ECO:0000313" key="2">
    <source>
        <dbReference type="Proteomes" id="UP000315289"/>
    </source>
</evidence>
<dbReference type="Proteomes" id="UP000315289">
    <property type="component" value="Unassembled WGS sequence"/>
</dbReference>
<proteinExistence type="predicted"/>